<evidence type="ECO:0000313" key="3">
    <source>
        <dbReference type="EMBL" id="TDK50219.1"/>
    </source>
</evidence>
<organism evidence="3 4">
    <name type="scientific">Antarcticimicrobium luteum</name>
    <dbReference type="NCBI Taxonomy" id="2547397"/>
    <lineage>
        <taxon>Bacteria</taxon>
        <taxon>Pseudomonadati</taxon>
        <taxon>Pseudomonadota</taxon>
        <taxon>Alphaproteobacteria</taxon>
        <taxon>Rhodobacterales</taxon>
        <taxon>Paracoccaceae</taxon>
        <taxon>Antarcticimicrobium</taxon>
    </lineage>
</organism>
<reference evidence="3 4" key="1">
    <citation type="submission" date="2019-03" db="EMBL/GenBank/DDBJ databases">
        <title>Ruegeria lutea sp. nov., a novel strain, isolated from marine sediment, the Masan Bay, South Korea.</title>
        <authorList>
            <person name="Kim J."/>
            <person name="Kim D.-Y."/>
            <person name="Lee S.-S."/>
        </authorList>
    </citation>
    <scope>NUCLEOTIDE SEQUENCE [LARGE SCALE GENOMIC DNA]</scope>
    <source>
        <strain evidence="3 4">318-1</strain>
    </source>
</reference>
<keyword evidence="3" id="KW-0969">Cilium</keyword>
<feature type="region of interest" description="Disordered" evidence="1">
    <location>
        <begin position="470"/>
        <end position="489"/>
    </location>
</feature>
<dbReference type="Gene3D" id="3.30.750.140">
    <property type="match status" value="1"/>
</dbReference>
<evidence type="ECO:0000259" key="2">
    <source>
        <dbReference type="Pfam" id="PF02120"/>
    </source>
</evidence>
<protein>
    <submittedName>
        <fullName evidence="3">Flagellar hook-length control protein FliK</fullName>
    </submittedName>
</protein>
<keyword evidence="4" id="KW-1185">Reference proteome</keyword>
<proteinExistence type="predicted"/>
<name>A0A4R5VD27_9RHOB</name>
<keyword evidence="3" id="KW-0282">Flagellum</keyword>
<evidence type="ECO:0000313" key="4">
    <source>
        <dbReference type="Proteomes" id="UP000295301"/>
    </source>
</evidence>
<dbReference type="InterPro" id="IPR021136">
    <property type="entry name" value="Flagellar_hook_control-like_C"/>
</dbReference>
<feature type="domain" description="Flagellar hook-length control protein-like C-terminal" evidence="2">
    <location>
        <begin position="405"/>
        <end position="474"/>
    </location>
</feature>
<comment type="caution">
    <text evidence="3">The sequence shown here is derived from an EMBL/GenBank/DDBJ whole genome shotgun (WGS) entry which is preliminary data.</text>
</comment>
<feature type="region of interest" description="Disordered" evidence="1">
    <location>
        <begin position="495"/>
        <end position="519"/>
    </location>
</feature>
<evidence type="ECO:0000256" key="1">
    <source>
        <dbReference type="SAM" id="MobiDB-lite"/>
    </source>
</evidence>
<dbReference type="Proteomes" id="UP000295301">
    <property type="component" value="Unassembled WGS sequence"/>
</dbReference>
<dbReference type="AlphaFoldDB" id="A0A4R5VD27"/>
<dbReference type="InterPro" id="IPR038610">
    <property type="entry name" value="FliK-like_C_sf"/>
</dbReference>
<keyword evidence="3" id="KW-0966">Cell projection</keyword>
<dbReference type="Pfam" id="PF02120">
    <property type="entry name" value="Flg_hook"/>
    <property type="match status" value="1"/>
</dbReference>
<gene>
    <name evidence="3" type="ORF">E1832_07370</name>
</gene>
<dbReference type="EMBL" id="SMUV01000058">
    <property type="protein sequence ID" value="TDK50219.1"/>
    <property type="molecule type" value="Genomic_DNA"/>
</dbReference>
<accession>A0A4R5VD27</accession>
<dbReference type="RefSeq" id="WP_133359091.1">
    <property type="nucleotide sequence ID" value="NZ_SMUV01000058.1"/>
</dbReference>
<dbReference type="OrthoDB" id="7828543at2"/>
<sequence>MSDAVSLLSVLTAVRPGGQTARGGELAGFEALFSQNDTGTGASRSEAAAAPGGAALKTLYNILTGLTKKAAYLGAQGDAPGETLEAVAGLATDLASALAIFEKETGLGLLQQLKAGLPDGGIDGDIVVSSGAGDAAATPADAAAAVRALQTVIASVGGAVQGISAASATPAQNGAGLWARAPAPTTAVSNGEAPVATPVVAAASTIPAATSGGAAAVPASTTASAVATVTAPTVVSAAAVRTPAMARIAAVVSVASGPAGPAVRTSEIGAAAQAPVVAEADAPDAPFTTLPLHIGRSGNVAGPGERALMARVVSAAEAMAQPAGAAEAPNVAALFPGPPPGVGARRAGATDALITTEDIARTLARAGHPGHAPAGGAQAKAPDTGAEPPRFAAALAAQVRSAEVSEGHTRIELSPRGLGSIEVDISTAQDGTLKVVVRAENPAVLNTLRAERDMLALALGGLDSGSLDLQSYSDGGGQEPQGKRAAPAAAVLADDAEPGAGPARAQTAEIGNGRLDIVT</sequence>